<organism evidence="1 2">
    <name type="scientific">Sinocyclocheilus grahami</name>
    <name type="common">Dianchi golden-line fish</name>
    <name type="synonym">Barbus grahami</name>
    <dbReference type="NCBI Taxonomy" id="75366"/>
    <lineage>
        <taxon>Eukaryota</taxon>
        <taxon>Metazoa</taxon>
        <taxon>Chordata</taxon>
        <taxon>Craniata</taxon>
        <taxon>Vertebrata</taxon>
        <taxon>Euteleostomi</taxon>
        <taxon>Actinopterygii</taxon>
        <taxon>Neopterygii</taxon>
        <taxon>Teleostei</taxon>
        <taxon>Ostariophysi</taxon>
        <taxon>Cypriniformes</taxon>
        <taxon>Cyprinidae</taxon>
        <taxon>Cyprininae</taxon>
        <taxon>Sinocyclocheilus</taxon>
    </lineage>
</organism>
<proteinExistence type="predicted"/>
<keyword evidence="2" id="KW-1185">Reference proteome</keyword>
<reference evidence="1" key="2">
    <citation type="submission" date="2025-09" db="UniProtKB">
        <authorList>
            <consortium name="Ensembl"/>
        </authorList>
    </citation>
    <scope>IDENTIFICATION</scope>
</reference>
<accession>A0A672TBI4</accession>
<evidence type="ECO:0008006" key="3">
    <source>
        <dbReference type="Google" id="ProtNLM"/>
    </source>
</evidence>
<dbReference type="AlphaFoldDB" id="A0A672TBI4"/>
<sequence>TFFLSFFLSTLNSQTQYIIQLNCVREAINKLKNGKAPGLDGVYPEMLKAEVQEMPQILQRIQQDIWEKETAPEIWKSITLLSLTSKIFSRIIAIFQV</sequence>
<protein>
    <recommendedName>
        <fullName evidence="3">Reverse transcriptase domain-containing protein</fullName>
    </recommendedName>
</protein>
<evidence type="ECO:0000313" key="1">
    <source>
        <dbReference type="Ensembl" id="ENSSGRP00000112369.1"/>
    </source>
</evidence>
<dbReference type="Proteomes" id="UP000472262">
    <property type="component" value="Unassembled WGS sequence"/>
</dbReference>
<dbReference type="InParanoid" id="A0A672TBI4"/>
<name>A0A672TBI4_SINGR</name>
<dbReference type="Ensembl" id="ENSSGRT00000119354.1">
    <property type="protein sequence ID" value="ENSSGRP00000112369.1"/>
    <property type="gene ID" value="ENSSGRG00000055225.1"/>
</dbReference>
<evidence type="ECO:0000313" key="2">
    <source>
        <dbReference type="Proteomes" id="UP000472262"/>
    </source>
</evidence>
<reference evidence="1" key="1">
    <citation type="submission" date="2025-08" db="UniProtKB">
        <authorList>
            <consortium name="Ensembl"/>
        </authorList>
    </citation>
    <scope>IDENTIFICATION</scope>
</reference>